<gene>
    <name evidence="3" type="ORF">GOB93_15370</name>
</gene>
<dbReference type="Pfam" id="PF13302">
    <property type="entry name" value="Acetyltransf_3"/>
    <property type="match status" value="1"/>
</dbReference>
<dbReference type="InterPro" id="IPR016181">
    <property type="entry name" value="Acyl_CoA_acyltransferase"/>
</dbReference>
<feature type="domain" description="N-acetyltransferase" evidence="2">
    <location>
        <begin position="1"/>
        <end position="153"/>
    </location>
</feature>
<dbReference type="InterPro" id="IPR000182">
    <property type="entry name" value="GNAT_dom"/>
</dbReference>
<reference evidence="3 4" key="1">
    <citation type="journal article" date="2020" name="Int. J. Syst. Evol. Microbiol.">
        <title>Novel acetic acid bacteria from cider fermentations: Acetobacter conturbans sp. nov. and Acetobacter fallax sp. nov.</title>
        <authorList>
            <person name="Sombolestani A.S."/>
            <person name="Cleenwerck I."/>
            <person name="Cnockaert M."/>
            <person name="Borremans W."/>
            <person name="Wieme A.D."/>
            <person name="De Vuyst L."/>
            <person name="Vandamme P."/>
        </authorList>
    </citation>
    <scope>NUCLEOTIDE SEQUENCE [LARGE SCALE GENOMIC DNA]</scope>
    <source>
        <strain evidence="3 4">LMG 30640</strain>
    </source>
</reference>
<organism evidence="3 4">
    <name type="scientific">Acetobacter musti</name>
    <dbReference type="NCBI Taxonomy" id="864732"/>
    <lineage>
        <taxon>Bacteria</taxon>
        <taxon>Pseudomonadati</taxon>
        <taxon>Pseudomonadota</taxon>
        <taxon>Alphaproteobacteria</taxon>
        <taxon>Acetobacterales</taxon>
        <taxon>Acetobacteraceae</taxon>
        <taxon>Acetobacter</taxon>
    </lineage>
</organism>
<dbReference type="Gene3D" id="3.40.630.30">
    <property type="match status" value="1"/>
</dbReference>
<name>A0ABX0JSM1_9PROT</name>
<keyword evidence="4" id="KW-1185">Reference proteome</keyword>
<comment type="caution">
    <text evidence="3">The sequence shown here is derived from an EMBL/GenBank/DDBJ whole genome shotgun (WGS) entry which is preliminary data.</text>
</comment>
<dbReference type="SUPFAM" id="SSF55729">
    <property type="entry name" value="Acyl-CoA N-acyltransferases (Nat)"/>
    <property type="match status" value="1"/>
</dbReference>
<dbReference type="Proteomes" id="UP000635278">
    <property type="component" value="Unassembled WGS sequence"/>
</dbReference>
<proteinExistence type="predicted"/>
<evidence type="ECO:0000259" key="2">
    <source>
        <dbReference type="PROSITE" id="PS51186"/>
    </source>
</evidence>
<evidence type="ECO:0000313" key="4">
    <source>
        <dbReference type="Proteomes" id="UP000635278"/>
    </source>
</evidence>
<feature type="compositionally biased region" description="Basic and acidic residues" evidence="1">
    <location>
        <begin position="1"/>
        <end position="10"/>
    </location>
</feature>
<dbReference type="InterPro" id="IPR051531">
    <property type="entry name" value="N-acetyltransferase"/>
</dbReference>
<sequence>MFAGLSDERGYAFIPDEPPETPEKLRERYIMLSSGGTPDGREIWLNLIIRYGDDRRPAGYTQATLTGQEALVAYHVFPSLWRNGIATAAMTLMLNDLFARDPIHTARAFVDTRNAGSVALLKKLGFTLLRKIVNADFFRGSQSDEYEFTLTREAWCTDSDKSLIK</sequence>
<dbReference type="PANTHER" id="PTHR43792">
    <property type="entry name" value="GNAT FAMILY, PUTATIVE (AFU_ORTHOLOGUE AFUA_3G00765)-RELATED-RELATED"/>
    <property type="match status" value="1"/>
</dbReference>
<feature type="region of interest" description="Disordered" evidence="1">
    <location>
        <begin position="1"/>
        <end position="20"/>
    </location>
</feature>
<evidence type="ECO:0000313" key="3">
    <source>
        <dbReference type="EMBL" id="NHN86010.1"/>
    </source>
</evidence>
<dbReference type="EMBL" id="WOTB01000024">
    <property type="protein sequence ID" value="NHN86010.1"/>
    <property type="molecule type" value="Genomic_DNA"/>
</dbReference>
<protein>
    <submittedName>
        <fullName evidence="3">GNAT family N-acetyltransferase</fullName>
    </submittedName>
</protein>
<dbReference type="PROSITE" id="PS51186">
    <property type="entry name" value="GNAT"/>
    <property type="match status" value="1"/>
</dbReference>
<accession>A0ABX0JSM1</accession>
<evidence type="ECO:0000256" key="1">
    <source>
        <dbReference type="SAM" id="MobiDB-lite"/>
    </source>
</evidence>